<evidence type="ECO:0000313" key="5">
    <source>
        <dbReference type="Proteomes" id="UP000236333"/>
    </source>
</evidence>
<dbReference type="GO" id="GO:0046872">
    <property type="term" value="F:metal ion binding"/>
    <property type="evidence" value="ECO:0007669"/>
    <property type="project" value="UniProtKB-KW"/>
</dbReference>
<dbReference type="InterPro" id="IPR002933">
    <property type="entry name" value="Peptidase_M20"/>
</dbReference>
<dbReference type="GO" id="GO:0006751">
    <property type="term" value="P:glutathione catabolic process"/>
    <property type="evidence" value="ECO:0007669"/>
    <property type="project" value="TreeGrafter"/>
</dbReference>
<dbReference type="Pfam" id="PF01546">
    <property type="entry name" value="Peptidase_M20"/>
    <property type="match status" value="1"/>
</dbReference>
<name>A0A2J8AEF6_9CHLO</name>
<gene>
    <name evidence="4" type="ORF">TSOC_002389</name>
</gene>
<sequence>MKANNLTRAGALLAVPSLVSSSPKLRDECHKGAKFVAKMLEGLGADVKVVQVYEDKNPVIIGRLGHNPDRPTVTFYGHYDVQPAAEPDWATNPFELNSVNEYLYGRGVSDNKHCLQPPPVR</sequence>
<comment type="caution">
    <text evidence="4">The sequence shown here is derived from an EMBL/GenBank/DDBJ whole genome shotgun (WGS) entry which is preliminary data.</text>
</comment>
<dbReference type="PANTHER" id="PTHR43270:SF8">
    <property type="entry name" value="DI- AND TRIPEPTIDASE DUG2-RELATED"/>
    <property type="match status" value="1"/>
</dbReference>
<reference evidence="4 5" key="1">
    <citation type="journal article" date="2017" name="Mol. Biol. Evol.">
        <title>The 4-celled Tetrabaena socialis nuclear genome reveals the essential components for genetic control of cell number at the origin of multicellularity in the volvocine lineage.</title>
        <authorList>
            <person name="Featherston J."/>
            <person name="Arakaki Y."/>
            <person name="Hanschen E.R."/>
            <person name="Ferris P.J."/>
            <person name="Michod R.E."/>
            <person name="Olson B.J.S.C."/>
            <person name="Nozaki H."/>
            <person name="Durand P.M."/>
        </authorList>
    </citation>
    <scope>NUCLEOTIDE SEQUENCE [LARGE SCALE GENOMIC DNA]</scope>
    <source>
        <strain evidence="4 5">NIES-571</strain>
    </source>
</reference>
<dbReference type="GO" id="GO:0006508">
    <property type="term" value="P:proteolysis"/>
    <property type="evidence" value="ECO:0007669"/>
    <property type="project" value="UniProtKB-KW"/>
</dbReference>
<keyword evidence="1" id="KW-0645">Protease</keyword>
<organism evidence="4 5">
    <name type="scientific">Tetrabaena socialis</name>
    <dbReference type="NCBI Taxonomy" id="47790"/>
    <lineage>
        <taxon>Eukaryota</taxon>
        <taxon>Viridiplantae</taxon>
        <taxon>Chlorophyta</taxon>
        <taxon>core chlorophytes</taxon>
        <taxon>Chlorophyceae</taxon>
        <taxon>CS clade</taxon>
        <taxon>Chlamydomonadales</taxon>
        <taxon>Tetrabaenaceae</taxon>
        <taxon>Tetrabaena</taxon>
    </lineage>
</organism>
<evidence type="ECO:0000313" key="4">
    <source>
        <dbReference type="EMBL" id="PNH10889.1"/>
    </source>
</evidence>
<accession>A0A2J8AEF6</accession>
<dbReference type="AlphaFoldDB" id="A0A2J8AEF6"/>
<proteinExistence type="predicted"/>
<dbReference type="GO" id="GO:0008233">
    <property type="term" value="F:peptidase activity"/>
    <property type="evidence" value="ECO:0007669"/>
    <property type="project" value="UniProtKB-KW"/>
</dbReference>
<dbReference type="OrthoDB" id="7832001at2759"/>
<keyword evidence="2" id="KW-0479">Metal-binding</keyword>
<evidence type="ECO:0000256" key="3">
    <source>
        <dbReference type="ARBA" id="ARBA00022801"/>
    </source>
</evidence>
<evidence type="ECO:0000256" key="1">
    <source>
        <dbReference type="ARBA" id="ARBA00022670"/>
    </source>
</evidence>
<dbReference type="PANTHER" id="PTHR43270">
    <property type="entry name" value="BETA-ALA-HIS DIPEPTIDASE"/>
    <property type="match status" value="1"/>
</dbReference>
<keyword evidence="3" id="KW-0378">Hydrolase</keyword>
<dbReference type="Proteomes" id="UP000236333">
    <property type="component" value="Unassembled WGS sequence"/>
</dbReference>
<dbReference type="SUPFAM" id="SSF53187">
    <property type="entry name" value="Zn-dependent exopeptidases"/>
    <property type="match status" value="1"/>
</dbReference>
<protein>
    <submittedName>
        <fullName evidence="4">Beta-Ala-His dipeptidase</fullName>
    </submittedName>
</protein>
<dbReference type="EMBL" id="PGGS01000044">
    <property type="protein sequence ID" value="PNH10889.1"/>
    <property type="molecule type" value="Genomic_DNA"/>
</dbReference>
<dbReference type="InterPro" id="IPR051458">
    <property type="entry name" value="Cyt/Met_Dipeptidase"/>
</dbReference>
<dbReference type="Gene3D" id="3.40.630.10">
    <property type="entry name" value="Zn peptidases"/>
    <property type="match status" value="1"/>
</dbReference>
<evidence type="ECO:0000256" key="2">
    <source>
        <dbReference type="ARBA" id="ARBA00022723"/>
    </source>
</evidence>
<keyword evidence="5" id="KW-1185">Reference proteome</keyword>